<comment type="pathway">
    <text evidence="2 9">Lipid metabolism; fatty acid biosynthesis.</text>
</comment>
<keyword evidence="5 9" id="KW-0276">Fatty acid metabolism</keyword>
<evidence type="ECO:0000256" key="5">
    <source>
        <dbReference type="ARBA" id="ARBA00022832"/>
    </source>
</evidence>
<protein>
    <recommendedName>
        <fullName evidence="3 9">Biotin carboxyl carrier protein of acetyl-CoA carboxylase</fullName>
    </recommendedName>
</protein>
<proteinExistence type="predicted"/>
<keyword evidence="7 9" id="KW-0275">Fatty acid biosynthesis</keyword>
<dbReference type="GO" id="GO:0009317">
    <property type="term" value="C:acetyl-CoA carboxylase complex"/>
    <property type="evidence" value="ECO:0007669"/>
    <property type="project" value="InterPro"/>
</dbReference>
<dbReference type="GO" id="GO:0006633">
    <property type="term" value="P:fatty acid biosynthetic process"/>
    <property type="evidence" value="ECO:0007669"/>
    <property type="project" value="UniProtKB-UniPathway"/>
</dbReference>
<gene>
    <name evidence="11" type="primary">accB</name>
    <name evidence="11" type="ORF">DKG74_02000</name>
</gene>
<dbReference type="PROSITE" id="PS50968">
    <property type="entry name" value="BIOTINYL_LIPOYL"/>
    <property type="match status" value="1"/>
</dbReference>
<dbReference type="InterPro" id="IPR001249">
    <property type="entry name" value="AcCoA_biotinCC"/>
</dbReference>
<dbReference type="SUPFAM" id="SSF51230">
    <property type="entry name" value="Single hybrid motif"/>
    <property type="match status" value="1"/>
</dbReference>
<evidence type="ECO:0000259" key="10">
    <source>
        <dbReference type="PROSITE" id="PS50968"/>
    </source>
</evidence>
<evidence type="ECO:0000313" key="11">
    <source>
        <dbReference type="EMBL" id="PWR25755.1"/>
    </source>
</evidence>
<sequence>MSLDKTLIRELAELLVEADLTEIEVTESGRSIRVARQVTMITSAAVAAPALAAAPVAAPAATAPAGAGNPAPAITGTPVTSPMVGTAYLAPEPGAPTFVKAGDRVSKGQTLLIVEAMKTMNPIPAPRDGVVQKLAVENGQPVEYGEILVVLE</sequence>
<comment type="caution">
    <text evidence="11">The sequence shown here is derived from an EMBL/GenBank/DDBJ whole genome shotgun (WGS) entry which is preliminary data.</text>
</comment>
<evidence type="ECO:0000256" key="6">
    <source>
        <dbReference type="ARBA" id="ARBA00023098"/>
    </source>
</evidence>
<dbReference type="AlphaFoldDB" id="A0A317EKH6"/>
<comment type="function">
    <text evidence="1 9">This protein is a component of the acetyl coenzyme A carboxylase complex; first, biotin carboxylase catalyzes the carboxylation of the carrier protein and then the transcarboxylase transfers the carboxyl group to form malonyl-CoA.</text>
</comment>
<evidence type="ECO:0000256" key="8">
    <source>
        <dbReference type="ARBA" id="ARBA00023267"/>
    </source>
</evidence>
<accession>A0A317EKH6</accession>
<name>A0A317EKH6_9PROT</name>
<dbReference type="UniPathway" id="UPA00094"/>
<dbReference type="CDD" id="cd06850">
    <property type="entry name" value="biotinyl_domain"/>
    <property type="match status" value="1"/>
</dbReference>
<dbReference type="OrthoDB" id="9811735at2"/>
<dbReference type="Proteomes" id="UP000245461">
    <property type="component" value="Unassembled WGS sequence"/>
</dbReference>
<reference evidence="11 12" key="1">
    <citation type="submission" date="2018-05" db="EMBL/GenBank/DDBJ databases">
        <title>Zavarzinia sp. HR-AS.</title>
        <authorList>
            <person name="Lee Y."/>
            <person name="Jeon C.O."/>
        </authorList>
    </citation>
    <scope>NUCLEOTIDE SEQUENCE [LARGE SCALE GENOMIC DNA]</scope>
    <source>
        <strain evidence="11 12">HR-AS</strain>
    </source>
</reference>
<evidence type="ECO:0000256" key="2">
    <source>
        <dbReference type="ARBA" id="ARBA00005194"/>
    </source>
</evidence>
<feature type="domain" description="Lipoyl-binding" evidence="10">
    <location>
        <begin position="76"/>
        <end position="152"/>
    </location>
</feature>
<evidence type="ECO:0000256" key="1">
    <source>
        <dbReference type="ARBA" id="ARBA00003761"/>
    </source>
</evidence>
<dbReference type="InterPro" id="IPR050709">
    <property type="entry name" value="Biotin_Carboxyl_Carrier/Decarb"/>
</dbReference>
<keyword evidence="6 9" id="KW-0443">Lipid metabolism</keyword>
<dbReference type="GO" id="GO:0003989">
    <property type="term" value="F:acetyl-CoA carboxylase activity"/>
    <property type="evidence" value="ECO:0007669"/>
    <property type="project" value="InterPro"/>
</dbReference>
<dbReference type="InterPro" id="IPR000089">
    <property type="entry name" value="Biotin_lipoyl"/>
</dbReference>
<keyword evidence="12" id="KW-1185">Reference proteome</keyword>
<dbReference type="Gene3D" id="2.40.50.100">
    <property type="match status" value="1"/>
</dbReference>
<evidence type="ECO:0000256" key="9">
    <source>
        <dbReference type="RuleBase" id="RU364072"/>
    </source>
</evidence>
<dbReference type="PANTHER" id="PTHR45266:SF3">
    <property type="entry name" value="OXALOACETATE DECARBOXYLASE ALPHA CHAIN"/>
    <property type="match status" value="1"/>
</dbReference>
<dbReference type="InterPro" id="IPR001882">
    <property type="entry name" value="Biotin_BS"/>
</dbReference>
<evidence type="ECO:0000256" key="3">
    <source>
        <dbReference type="ARBA" id="ARBA00017562"/>
    </source>
</evidence>
<keyword evidence="4 9" id="KW-0444">Lipid biosynthesis</keyword>
<dbReference type="PROSITE" id="PS00188">
    <property type="entry name" value="BIOTIN"/>
    <property type="match status" value="1"/>
</dbReference>
<organism evidence="11 12">
    <name type="scientific">Zavarzinia aquatilis</name>
    <dbReference type="NCBI Taxonomy" id="2211142"/>
    <lineage>
        <taxon>Bacteria</taxon>
        <taxon>Pseudomonadati</taxon>
        <taxon>Pseudomonadota</taxon>
        <taxon>Alphaproteobacteria</taxon>
        <taxon>Rhodospirillales</taxon>
        <taxon>Zavarziniaceae</taxon>
        <taxon>Zavarzinia</taxon>
    </lineage>
</organism>
<evidence type="ECO:0000256" key="4">
    <source>
        <dbReference type="ARBA" id="ARBA00022516"/>
    </source>
</evidence>
<dbReference type="Pfam" id="PF00364">
    <property type="entry name" value="Biotin_lipoyl"/>
    <property type="match status" value="1"/>
</dbReference>
<dbReference type="InterPro" id="IPR011053">
    <property type="entry name" value="Single_hybrid_motif"/>
</dbReference>
<evidence type="ECO:0000256" key="7">
    <source>
        <dbReference type="ARBA" id="ARBA00023160"/>
    </source>
</evidence>
<dbReference type="EMBL" id="QGLE01000001">
    <property type="protein sequence ID" value="PWR25755.1"/>
    <property type="molecule type" value="Genomic_DNA"/>
</dbReference>
<keyword evidence="8 9" id="KW-0092">Biotin</keyword>
<evidence type="ECO:0000313" key="12">
    <source>
        <dbReference type="Proteomes" id="UP000245461"/>
    </source>
</evidence>
<dbReference type="PANTHER" id="PTHR45266">
    <property type="entry name" value="OXALOACETATE DECARBOXYLASE ALPHA CHAIN"/>
    <property type="match status" value="1"/>
</dbReference>
<dbReference type="FunFam" id="2.40.50.100:FF:000003">
    <property type="entry name" value="Acetyl-CoA carboxylase biotin carboxyl carrier protein"/>
    <property type="match status" value="1"/>
</dbReference>
<dbReference type="PRINTS" id="PR01071">
    <property type="entry name" value="ACOABIOTINCC"/>
</dbReference>
<dbReference type="NCBIfam" id="TIGR00531">
    <property type="entry name" value="BCCP"/>
    <property type="match status" value="1"/>
</dbReference>